<evidence type="ECO:0000256" key="1">
    <source>
        <dbReference type="SAM" id="Phobius"/>
    </source>
</evidence>
<protein>
    <recommendedName>
        <fullName evidence="4">DUF1772 domain-containing protein</fullName>
    </recommendedName>
</protein>
<reference evidence="2 3" key="1">
    <citation type="submission" date="2016-12" db="EMBL/GenBank/DDBJ databases">
        <authorList>
            <person name="Song W.-J."/>
            <person name="Kurnit D.M."/>
        </authorList>
    </citation>
    <scope>NUCLEOTIDE SEQUENCE [LARGE SCALE GENOMIC DNA]</scope>
    <source>
        <strain evidence="2 3">DSM 43162</strain>
    </source>
</reference>
<feature type="transmembrane region" description="Helical" evidence="1">
    <location>
        <begin position="82"/>
        <end position="100"/>
    </location>
</feature>
<accession>A0A1M7ULQ4</accession>
<evidence type="ECO:0008006" key="4">
    <source>
        <dbReference type="Google" id="ProtNLM"/>
    </source>
</evidence>
<evidence type="ECO:0000313" key="2">
    <source>
        <dbReference type="EMBL" id="SHN83899.1"/>
    </source>
</evidence>
<feature type="transmembrane region" description="Helical" evidence="1">
    <location>
        <begin position="55"/>
        <end position="76"/>
    </location>
</feature>
<organism evidence="2 3">
    <name type="scientific">Geodermatophilus obscurus</name>
    <dbReference type="NCBI Taxonomy" id="1861"/>
    <lineage>
        <taxon>Bacteria</taxon>
        <taxon>Bacillati</taxon>
        <taxon>Actinomycetota</taxon>
        <taxon>Actinomycetes</taxon>
        <taxon>Geodermatophilales</taxon>
        <taxon>Geodermatophilaceae</taxon>
        <taxon>Geodermatophilus</taxon>
    </lineage>
</organism>
<dbReference type="Proteomes" id="UP000184428">
    <property type="component" value="Unassembled WGS sequence"/>
</dbReference>
<proteinExistence type="predicted"/>
<keyword evidence="1" id="KW-0472">Membrane</keyword>
<keyword evidence="1" id="KW-1133">Transmembrane helix</keyword>
<evidence type="ECO:0000313" key="3">
    <source>
        <dbReference type="Proteomes" id="UP000184428"/>
    </source>
</evidence>
<feature type="transmembrane region" description="Helical" evidence="1">
    <location>
        <begin position="137"/>
        <end position="158"/>
    </location>
</feature>
<gene>
    <name evidence="2" type="ORF">SAMN05660350_03503</name>
</gene>
<sequence>MTADIGLGLSVIATALWSGLLLTVTTILHPMFAARGPAGFLEDMRRFLPIARRSPTNYVLVVALVASPVIALVGLWPQVGSAPFVLTAAGLAATVIGPGLTSRFLAEPNYAVILGWDPASVPDDWQVARARYFRLNWLRAALTWLALGLFLTATCLHVS</sequence>
<dbReference type="RefSeq" id="WP_072919962.1">
    <property type="nucleotide sequence ID" value="NZ_FRDM01000022.1"/>
</dbReference>
<dbReference type="OrthoDB" id="119926at2"/>
<feature type="transmembrane region" description="Helical" evidence="1">
    <location>
        <begin position="12"/>
        <end position="34"/>
    </location>
</feature>
<dbReference type="EMBL" id="FRDM01000022">
    <property type="protein sequence ID" value="SHN83899.1"/>
    <property type="molecule type" value="Genomic_DNA"/>
</dbReference>
<name>A0A1M7ULQ4_9ACTN</name>
<keyword evidence="1" id="KW-0812">Transmembrane</keyword>
<dbReference type="AlphaFoldDB" id="A0A1M7ULQ4"/>